<comment type="similarity">
    <text evidence="1">Belongs to the protein kinase superfamily. CAMK Ser/Thr protein kinase family. CHEK2 subfamily.</text>
</comment>
<protein>
    <submittedName>
        <fullName evidence="5">Uncharacterized protein</fullName>
    </submittedName>
</protein>
<evidence type="ECO:0000259" key="3">
    <source>
        <dbReference type="PROSITE" id="PS50011"/>
    </source>
</evidence>
<dbReference type="GO" id="GO:0005524">
    <property type="term" value="F:ATP binding"/>
    <property type="evidence" value="ECO:0007669"/>
    <property type="project" value="InterPro"/>
</dbReference>
<reference evidence="5" key="2">
    <citation type="submission" date="2019-10" db="EMBL/GenBank/DDBJ databases">
        <authorList>
            <consortium name="NCBI Genome Project"/>
        </authorList>
    </citation>
    <scope>NUCLEOTIDE SEQUENCE</scope>
    <source>
        <strain evidence="5">NI907</strain>
    </source>
</reference>
<dbReference type="GeneID" id="41964740"/>
<reference evidence="5" key="1">
    <citation type="journal article" date="2019" name="Mol. Biol. Evol.">
        <title>Blast fungal genomes show frequent chromosomal changes, gene gains and losses, and effector gene turnover.</title>
        <authorList>
            <person name="Gomez Luciano L.B."/>
            <person name="Jason Tsai I."/>
            <person name="Chuma I."/>
            <person name="Tosa Y."/>
            <person name="Chen Y.H."/>
            <person name="Li J.Y."/>
            <person name="Li M.Y."/>
            <person name="Jade Lu M.Y."/>
            <person name="Nakayashiki H."/>
            <person name="Li W.H."/>
        </authorList>
    </citation>
    <scope>NUCLEOTIDE SEQUENCE</scope>
    <source>
        <strain evidence="5">NI907</strain>
    </source>
</reference>
<evidence type="ECO:0000259" key="2">
    <source>
        <dbReference type="PROSITE" id="PS50006"/>
    </source>
</evidence>
<evidence type="ECO:0000313" key="5">
    <source>
        <dbReference type="RefSeq" id="XP_030977672.1"/>
    </source>
</evidence>
<organism evidence="4 5">
    <name type="scientific">Pyricularia grisea</name>
    <name type="common">Crabgrass-specific blast fungus</name>
    <name type="synonym">Magnaporthe grisea</name>
    <dbReference type="NCBI Taxonomy" id="148305"/>
    <lineage>
        <taxon>Eukaryota</taxon>
        <taxon>Fungi</taxon>
        <taxon>Dikarya</taxon>
        <taxon>Ascomycota</taxon>
        <taxon>Pezizomycotina</taxon>
        <taxon>Sordariomycetes</taxon>
        <taxon>Sordariomycetidae</taxon>
        <taxon>Magnaporthales</taxon>
        <taxon>Pyriculariaceae</taxon>
        <taxon>Pyricularia</taxon>
    </lineage>
</organism>
<proteinExistence type="inferred from homology"/>
<reference evidence="5" key="3">
    <citation type="submission" date="2025-08" db="UniProtKB">
        <authorList>
            <consortium name="RefSeq"/>
        </authorList>
    </citation>
    <scope>IDENTIFICATION</scope>
    <source>
        <strain evidence="5">NI907</strain>
    </source>
</reference>
<dbReference type="SMART" id="SM00240">
    <property type="entry name" value="FHA"/>
    <property type="match status" value="1"/>
</dbReference>
<dbReference type="InterPro" id="IPR000253">
    <property type="entry name" value="FHA_dom"/>
</dbReference>
<dbReference type="GO" id="GO:0051094">
    <property type="term" value="P:positive regulation of developmental process"/>
    <property type="evidence" value="ECO:0007669"/>
    <property type="project" value="UniProtKB-ARBA"/>
</dbReference>
<dbReference type="SMART" id="SM00220">
    <property type="entry name" value="S_TKc"/>
    <property type="match status" value="1"/>
</dbReference>
<feature type="domain" description="Protein kinase" evidence="3">
    <location>
        <begin position="149"/>
        <end position="303"/>
    </location>
</feature>
<dbReference type="KEGG" id="pgri:PgNI_09851"/>
<feature type="domain" description="FHA" evidence="2">
    <location>
        <begin position="36"/>
        <end position="94"/>
    </location>
</feature>
<dbReference type="Pfam" id="PF00069">
    <property type="entry name" value="Pkinase"/>
    <property type="match status" value="1"/>
</dbReference>
<dbReference type="PANTHER" id="PTHR24347">
    <property type="entry name" value="SERINE/THREONINE-PROTEIN KINASE"/>
    <property type="match status" value="1"/>
</dbReference>
<dbReference type="PROSITE" id="PS50006">
    <property type="entry name" value="FHA_DOMAIN"/>
    <property type="match status" value="1"/>
</dbReference>
<keyword evidence="4" id="KW-1185">Reference proteome</keyword>
<dbReference type="InterPro" id="IPR011009">
    <property type="entry name" value="Kinase-like_dom_sf"/>
</dbReference>
<sequence>MPTPDSTGSSVRVILEDRSVSPSSLCSYHLYPGQLLRFGREPDVNDVAIVHSAVSRKHLEFYVIMFDDGPDHRPMVYVRDRQSTNGTFVNGHIIGQGTLKTPGRLLSNYDSVTIEPYWRFTIDEDITSTIKNSLPPLRPTDAKAIKHFKITSRSLGSGAYATVFLAEDRKTHQQLMCKAHQLDRLSGDYIKRAEREAAILSQLDHPNIMAFKQAFRSSTAFLLFAELATGGDLYSLLITRGCLSELETKWVVRQVVLALDYMHTKGIAHRDLKLENILCAVCPSPTDRFVTLKQGSVNIDVVL</sequence>
<dbReference type="Pfam" id="PF00498">
    <property type="entry name" value="FHA"/>
    <property type="match status" value="1"/>
</dbReference>
<dbReference type="InterPro" id="IPR008271">
    <property type="entry name" value="Ser/Thr_kinase_AS"/>
</dbReference>
<gene>
    <name evidence="5" type="ORF">PgNI_09851</name>
</gene>
<dbReference type="RefSeq" id="XP_030977672.1">
    <property type="nucleotide sequence ID" value="XM_031129832.1"/>
</dbReference>
<dbReference type="PROSITE" id="PS50011">
    <property type="entry name" value="PROTEIN_KINASE_DOM"/>
    <property type="match status" value="1"/>
</dbReference>
<evidence type="ECO:0000256" key="1">
    <source>
        <dbReference type="ARBA" id="ARBA00005575"/>
    </source>
</evidence>
<dbReference type="Proteomes" id="UP000515153">
    <property type="component" value="Unplaced"/>
</dbReference>
<evidence type="ECO:0000313" key="4">
    <source>
        <dbReference type="Proteomes" id="UP000515153"/>
    </source>
</evidence>
<dbReference type="SUPFAM" id="SSF49879">
    <property type="entry name" value="SMAD/FHA domain"/>
    <property type="match status" value="1"/>
</dbReference>
<dbReference type="SUPFAM" id="SSF56112">
    <property type="entry name" value="Protein kinase-like (PK-like)"/>
    <property type="match status" value="1"/>
</dbReference>
<dbReference type="InterPro" id="IPR008984">
    <property type="entry name" value="SMAD_FHA_dom_sf"/>
</dbReference>
<dbReference type="AlphaFoldDB" id="A0A6P8ARZ8"/>
<dbReference type="Gene3D" id="2.60.200.20">
    <property type="match status" value="1"/>
</dbReference>
<name>A0A6P8ARZ8_PYRGI</name>
<dbReference type="Gene3D" id="1.10.510.10">
    <property type="entry name" value="Transferase(Phosphotransferase) domain 1"/>
    <property type="match status" value="1"/>
</dbReference>
<dbReference type="GO" id="GO:0004672">
    <property type="term" value="F:protein kinase activity"/>
    <property type="evidence" value="ECO:0007669"/>
    <property type="project" value="InterPro"/>
</dbReference>
<dbReference type="InterPro" id="IPR000719">
    <property type="entry name" value="Prot_kinase_dom"/>
</dbReference>
<accession>A0A6P8ARZ8</accession>
<dbReference type="PROSITE" id="PS00108">
    <property type="entry name" value="PROTEIN_KINASE_ST"/>
    <property type="match status" value="1"/>
</dbReference>